<evidence type="ECO:0000256" key="2">
    <source>
        <dbReference type="ARBA" id="ARBA00023015"/>
    </source>
</evidence>
<evidence type="ECO:0000313" key="7">
    <source>
        <dbReference type="Proteomes" id="UP000233491"/>
    </source>
</evidence>
<dbReference type="GO" id="GO:0003700">
    <property type="term" value="F:DNA-binding transcription factor activity"/>
    <property type="evidence" value="ECO:0007669"/>
    <property type="project" value="InterPro"/>
</dbReference>
<dbReference type="SUPFAM" id="SSF46785">
    <property type="entry name" value="Winged helix' DNA-binding domain"/>
    <property type="match status" value="1"/>
</dbReference>
<comment type="caution">
    <text evidence="6">The sequence shown here is derived from an EMBL/GenBank/DDBJ whole genome shotgun (WGS) entry which is preliminary data.</text>
</comment>
<evidence type="ECO:0000256" key="3">
    <source>
        <dbReference type="ARBA" id="ARBA00023125"/>
    </source>
</evidence>
<dbReference type="GO" id="GO:0043565">
    <property type="term" value="F:sequence-specific DNA binding"/>
    <property type="evidence" value="ECO:0007669"/>
    <property type="project" value="TreeGrafter"/>
</dbReference>
<sequence length="299" mass="32483">MSREPSWDLYRTFNAVLAEGSLSGAARALGLTQPSIARHIDALEEAVGAPLFLRTARGLSPTDAALELRPFAELMASTSAALLRTAEGRTGEVDGTVRISASEVVGIIHLPAILTRLRQRYPLLAIELSLSNAVDDLLKRQADIAIRMVRPEQQALLARRVGAFPVGLHAHKDYLARRGTPRSMDDLRHHDIIGYDAETPAVRAFAQRHPGLDRAMFALRVDSNIAHLTAIKAGFGIGICQTIIADADPDLVRVLPDAFHEDLETCVVMHEDLGANTRCRAVFDALVAELTALVRGRQG</sequence>
<dbReference type="InterPro" id="IPR005119">
    <property type="entry name" value="LysR_subst-bd"/>
</dbReference>
<evidence type="ECO:0000259" key="5">
    <source>
        <dbReference type="PROSITE" id="PS50931"/>
    </source>
</evidence>
<evidence type="ECO:0000256" key="4">
    <source>
        <dbReference type="ARBA" id="ARBA00023163"/>
    </source>
</evidence>
<protein>
    <submittedName>
        <fullName evidence="6">LysR family transcriptional regulator</fullName>
    </submittedName>
</protein>
<feature type="domain" description="HTH lysR-type" evidence="5">
    <location>
        <begin position="5"/>
        <end position="62"/>
    </location>
</feature>
<name>A0A1I4UJ34_9HYPH</name>
<dbReference type="Proteomes" id="UP000233491">
    <property type="component" value="Unassembled WGS sequence"/>
</dbReference>
<dbReference type="PANTHER" id="PTHR30537:SF3">
    <property type="entry name" value="TRANSCRIPTIONAL REGULATORY PROTEIN"/>
    <property type="match status" value="1"/>
</dbReference>
<dbReference type="InterPro" id="IPR000847">
    <property type="entry name" value="LysR_HTH_N"/>
</dbReference>
<keyword evidence="7" id="KW-1185">Reference proteome</keyword>
<evidence type="ECO:0000256" key="1">
    <source>
        <dbReference type="ARBA" id="ARBA00009437"/>
    </source>
</evidence>
<keyword evidence="3" id="KW-0238">DNA-binding</keyword>
<evidence type="ECO:0000313" key="6">
    <source>
        <dbReference type="EMBL" id="PKR89150.1"/>
    </source>
</evidence>
<keyword evidence="2" id="KW-0805">Transcription regulation</keyword>
<dbReference type="PROSITE" id="PS50931">
    <property type="entry name" value="HTH_LYSR"/>
    <property type="match status" value="1"/>
</dbReference>
<dbReference type="GO" id="GO:0006351">
    <property type="term" value="P:DNA-templated transcription"/>
    <property type="evidence" value="ECO:0007669"/>
    <property type="project" value="TreeGrafter"/>
</dbReference>
<dbReference type="EMBL" id="PJNW01000007">
    <property type="protein sequence ID" value="PKR89150.1"/>
    <property type="molecule type" value="Genomic_DNA"/>
</dbReference>
<organism evidence="6 7">
    <name type="scientific">Pleomorphomonas diazotrophica</name>
    <dbReference type="NCBI Taxonomy" id="1166257"/>
    <lineage>
        <taxon>Bacteria</taxon>
        <taxon>Pseudomonadati</taxon>
        <taxon>Pseudomonadota</taxon>
        <taxon>Alphaproteobacteria</taxon>
        <taxon>Hyphomicrobiales</taxon>
        <taxon>Pleomorphomonadaceae</taxon>
        <taxon>Pleomorphomonas</taxon>
    </lineage>
</organism>
<dbReference type="PRINTS" id="PR00039">
    <property type="entry name" value="HTHLYSR"/>
</dbReference>
<gene>
    <name evidence="6" type="ORF">CXZ10_10710</name>
</gene>
<dbReference type="SUPFAM" id="SSF53850">
    <property type="entry name" value="Periplasmic binding protein-like II"/>
    <property type="match status" value="1"/>
</dbReference>
<dbReference type="Pfam" id="PF03466">
    <property type="entry name" value="LysR_substrate"/>
    <property type="match status" value="1"/>
</dbReference>
<keyword evidence="4" id="KW-0804">Transcription</keyword>
<dbReference type="Gene3D" id="3.40.190.290">
    <property type="match status" value="1"/>
</dbReference>
<dbReference type="AlphaFoldDB" id="A0A1I4UJ34"/>
<dbReference type="Pfam" id="PF00126">
    <property type="entry name" value="HTH_1"/>
    <property type="match status" value="1"/>
</dbReference>
<dbReference type="InterPro" id="IPR036388">
    <property type="entry name" value="WH-like_DNA-bd_sf"/>
</dbReference>
<accession>A0A1I4UJ34</accession>
<dbReference type="PANTHER" id="PTHR30537">
    <property type="entry name" value="HTH-TYPE TRANSCRIPTIONAL REGULATOR"/>
    <property type="match status" value="1"/>
</dbReference>
<dbReference type="InterPro" id="IPR036390">
    <property type="entry name" value="WH_DNA-bd_sf"/>
</dbReference>
<comment type="similarity">
    <text evidence="1">Belongs to the LysR transcriptional regulatory family.</text>
</comment>
<proteinExistence type="inferred from homology"/>
<reference evidence="6 7" key="1">
    <citation type="submission" date="2017-12" db="EMBL/GenBank/DDBJ databases">
        <title>Anaerobic carbon monoxide metabolism by Pleomorphomonas carboxyditropha sp. nov., a new mesophilic hydrogenogenic carboxidotroph.</title>
        <authorList>
            <person name="Esquivel-Elizondo S."/>
            <person name="Krajmalnik-Brown R."/>
        </authorList>
    </citation>
    <scope>NUCLEOTIDE SEQUENCE [LARGE SCALE GENOMIC DNA]</scope>
    <source>
        <strain evidence="6 7">R5-392</strain>
    </source>
</reference>
<dbReference type="InterPro" id="IPR058163">
    <property type="entry name" value="LysR-type_TF_proteobact-type"/>
</dbReference>
<dbReference type="Gene3D" id="1.10.10.10">
    <property type="entry name" value="Winged helix-like DNA-binding domain superfamily/Winged helix DNA-binding domain"/>
    <property type="match status" value="1"/>
</dbReference>
<dbReference type="RefSeq" id="WP_101289159.1">
    <property type="nucleotide sequence ID" value="NZ_FOUQ01000008.1"/>
</dbReference>